<comment type="caution">
    <text evidence="2">The sequence shown here is derived from an EMBL/GenBank/DDBJ whole genome shotgun (WGS) entry which is preliminary data.</text>
</comment>
<proteinExistence type="predicted"/>
<dbReference type="RefSeq" id="WP_054838319.1">
    <property type="nucleotide sequence ID" value="NZ_BBBY01000007.1"/>
</dbReference>
<protein>
    <submittedName>
        <fullName evidence="2">Uncharacterized protein</fullName>
    </submittedName>
</protein>
<organism evidence="2 3">
    <name type="scientific">Sulfuracidifex metallicus DSM 6482 = JCM 9184</name>
    <dbReference type="NCBI Taxonomy" id="523847"/>
    <lineage>
        <taxon>Archaea</taxon>
        <taxon>Thermoproteota</taxon>
        <taxon>Thermoprotei</taxon>
        <taxon>Sulfolobales</taxon>
        <taxon>Sulfolobaceae</taxon>
        <taxon>Sulfuracidifex</taxon>
    </lineage>
</organism>
<dbReference type="Proteomes" id="UP000470772">
    <property type="component" value="Unassembled WGS sequence"/>
</dbReference>
<feature type="transmembrane region" description="Helical" evidence="1">
    <location>
        <begin position="112"/>
        <end position="133"/>
    </location>
</feature>
<feature type="transmembrane region" description="Helical" evidence="1">
    <location>
        <begin position="12"/>
        <end position="33"/>
    </location>
</feature>
<keyword evidence="1" id="KW-0812">Transmembrane</keyword>
<reference evidence="2 3" key="1">
    <citation type="submission" date="2019-10" db="EMBL/GenBank/DDBJ databases">
        <title>Sequencing and Assembly of Multiple Reported Metal-Biooxidizing Members of the Extremely Thermoacidophilic Archaeal Family Sulfolobaceae.</title>
        <authorList>
            <person name="Counts J.A."/>
            <person name="Kelly R.M."/>
        </authorList>
    </citation>
    <scope>NUCLEOTIDE SEQUENCE [LARGE SCALE GENOMIC DNA]</scope>
    <source>
        <strain evidence="2 3">DSM 6482</strain>
    </source>
</reference>
<sequence>MRNFSSKLGIKENLIALTLFASIYALLELGMQWDPSKDPASPQWMKDVFSPVFSLYFYRIIYSVIFFYPAYLASRKLISIDTLWYFIYASTMEDVLYWIFDLKEPYQWAWFYPVFHGLPIDDLIGFIFLGLTFKYLKG</sequence>
<dbReference type="AlphaFoldDB" id="A0A6A9QJP1"/>
<evidence type="ECO:0000313" key="2">
    <source>
        <dbReference type="EMBL" id="MUN29497.1"/>
    </source>
</evidence>
<gene>
    <name evidence="2" type="ORF">GC250_08610</name>
</gene>
<dbReference type="EMBL" id="WGGD01000005">
    <property type="protein sequence ID" value="MUN29497.1"/>
    <property type="molecule type" value="Genomic_DNA"/>
</dbReference>
<evidence type="ECO:0000256" key="1">
    <source>
        <dbReference type="SAM" id="Phobius"/>
    </source>
</evidence>
<keyword evidence="1" id="KW-0472">Membrane</keyword>
<feature type="transmembrane region" description="Helical" evidence="1">
    <location>
        <begin position="83"/>
        <end position="100"/>
    </location>
</feature>
<accession>A0A6A9QJP1</accession>
<evidence type="ECO:0000313" key="3">
    <source>
        <dbReference type="Proteomes" id="UP000470772"/>
    </source>
</evidence>
<keyword evidence="3" id="KW-1185">Reference proteome</keyword>
<dbReference type="OrthoDB" id="39114at2157"/>
<name>A0A6A9QJP1_SULME</name>
<keyword evidence="1" id="KW-1133">Transmembrane helix</keyword>
<feature type="transmembrane region" description="Helical" evidence="1">
    <location>
        <begin position="53"/>
        <end position="71"/>
    </location>
</feature>